<organism evidence="1 2">
    <name type="scientific">Methylocystis bryophila</name>
    <dbReference type="NCBI Taxonomy" id="655015"/>
    <lineage>
        <taxon>Bacteria</taxon>
        <taxon>Pseudomonadati</taxon>
        <taxon>Pseudomonadota</taxon>
        <taxon>Alphaproteobacteria</taxon>
        <taxon>Hyphomicrobiales</taxon>
        <taxon>Methylocystaceae</taxon>
        <taxon>Methylocystis</taxon>
    </lineage>
</organism>
<evidence type="ECO:0000313" key="2">
    <source>
        <dbReference type="Proteomes" id="UP000193978"/>
    </source>
</evidence>
<reference evidence="1 2" key="1">
    <citation type="submission" date="2017-02" db="EMBL/GenBank/DDBJ databases">
        <authorList>
            <person name="Peterson S.W."/>
        </authorList>
    </citation>
    <scope>NUCLEOTIDE SEQUENCE [LARGE SCALE GENOMIC DNA]</scope>
    <source>
        <strain evidence="1 2">S285</strain>
    </source>
</reference>
<dbReference type="STRING" id="655015.B1812_06610"/>
<dbReference type="EMBL" id="CP019948">
    <property type="protein sequence ID" value="ARN80801.1"/>
    <property type="molecule type" value="Genomic_DNA"/>
</dbReference>
<proteinExistence type="predicted"/>
<dbReference type="AlphaFoldDB" id="A0A1W6MT65"/>
<dbReference type="Proteomes" id="UP000193978">
    <property type="component" value="Chromosome"/>
</dbReference>
<dbReference type="KEGG" id="mbry:B1812_06610"/>
<keyword evidence="2" id="KW-1185">Reference proteome</keyword>
<accession>A0A1W6MT65</accession>
<gene>
    <name evidence="1" type="ORF">B1812_06610</name>
</gene>
<evidence type="ECO:0000313" key="1">
    <source>
        <dbReference type="EMBL" id="ARN80801.1"/>
    </source>
</evidence>
<protein>
    <submittedName>
        <fullName evidence="1">Uncharacterized protein</fullName>
    </submittedName>
</protein>
<name>A0A1W6MT65_9HYPH</name>
<sequence length="153" mass="16719">MQALHGAWGASLFGAVLAVANRRFPFTRFSLELRKAPMENDMADMTENQMFNLLLADISMAAAISTAGSSFSAPANYAPGAIRDTWLADVSDEVLKRRVLALANAGLASLQGVDAEQLLRAAKRYGVPVDAALADRIVEFFTDKRQALLRYRR</sequence>